<dbReference type="InterPro" id="IPR000600">
    <property type="entry name" value="ROK"/>
</dbReference>
<keyword evidence="3" id="KW-1185">Reference proteome</keyword>
<dbReference type="Pfam" id="PF00480">
    <property type="entry name" value="ROK"/>
    <property type="match status" value="1"/>
</dbReference>
<protein>
    <submittedName>
        <fullName evidence="2">ROK family protein</fullName>
    </submittedName>
</protein>
<evidence type="ECO:0000313" key="3">
    <source>
        <dbReference type="Proteomes" id="UP000705983"/>
    </source>
</evidence>
<dbReference type="InterPro" id="IPR043129">
    <property type="entry name" value="ATPase_NBD"/>
</dbReference>
<dbReference type="Proteomes" id="UP000705983">
    <property type="component" value="Unassembled WGS sequence"/>
</dbReference>
<name>A0ABS2TFT1_9ACTO</name>
<dbReference type="PANTHER" id="PTHR18964:SF169">
    <property type="entry name" value="N-ACETYLMANNOSAMINE KINASE"/>
    <property type="match status" value="1"/>
</dbReference>
<reference evidence="3" key="1">
    <citation type="submission" date="2021-02" db="EMBL/GenBank/DDBJ databases">
        <title>Leucobacter sp. CX169.</title>
        <authorList>
            <person name="Cheng Y."/>
        </authorList>
    </citation>
    <scope>NUCLEOTIDE SEQUENCE [LARGE SCALE GENOMIC DNA]</scope>
    <source>
        <strain evidence="3">JY899</strain>
    </source>
</reference>
<comment type="similarity">
    <text evidence="1">Belongs to the ROK (NagC/XylR) family.</text>
</comment>
<evidence type="ECO:0000256" key="1">
    <source>
        <dbReference type="ARBA" id="ARBA00006479"/>
    </source>
</evidence>
<accession>A0ABS2TFT1</accession>
<proteinExistence type="inferred from homology"/>
<evidence type="ECO:0000313" key="2">
    <source>
        <dbReference type="EMBL" id="MBM9433510.1"/>
    </source>
</evidence>
<dbReference type="EMBL" id="JAFFJS010000004">
    <property type="protein sequence ID" value="MBM9433510.1"/>
    <property type="molecule type" value="Genomic_DNA"/>
</dbReference>
<dbReference type="SUPFAM" id="SSF53067">
    <property type="entry name" value="Actin-like ATPase domain"/>
    <property type="match status" value="1"/>
</dbReference>
<dbReference type="Gene3D" id="3.30.420.40">
    <property type="match status" value="2"/>
</dbReference>
<organism evidence="2 3">
    <name type="scientific">Flaviflexus equikiangi</name>
    <dbReference type="NCBI Taxonomy" id="2758573"/>
    <lineage>
        <taxon>Bacteria</taxon>
        <taxon>Bacillati</taxon>
        <taxon>Actinomycetota</taxon>
        <taxon>Actinomycetes</taxon>
        <taxon>Actinomycetales</taxon>
        <taxon>Actinomycetaceae</taxon>
        <taxon>Flaviflexus</taxon>
    </lineage>
</organism>
<dbReference type="PANTHER" id="PTHR18964">
    <property type="entry name" value="ROK (REPRESSOR, ORF, KINASE) FAMILY"/>
    <property type="match status" value="1"/>
</dbReference>
<dbReference type="RefSeq" id="WP_187996776.1">
    <property type="nucleotide sequence ID" value="NZ_JACEXG010000004.1"/>
</dbReference>
<gene>
    <name evidence="2" type="ORF">JVW63_07360</name>
</gene>
<sequence>MTILAIDIGGTKVRAGLVDENSTSLVRTIATAPGPGETSIMPSILRLVGEYSGYSSIAVASAGVISEGRVVSATDLIPHWAGTDIAGELAVTGVPVSVLGDVHAHGLGEAVYGAARGCHSSLTVGVGTGIGGAYVSHDGPMVGAHGVAGHIGHVSHADARDLTCSCGRTGHIEPLSSGTGMVEAYERLTGELVSGRELDQRAENGDQSAISVLSGGGFALGDVLGSLANTLDPGIIVISGSVSRSAAFWWPSLIAGYRSSAMDPVSATPLVRGELGDDAPLLGAASYAKVFHA</sequence>
<comment type="caution">
    <text evidence="2">The sequence shown here is derived from an EMBL/GenBank/DDBJ whole genome shotgun (WGS) entry which is preliminary data.</text>
</comment>